<feature type="compositionally biased region" description="Basic and acidic residues" evidence="1">
    <location>
        <begin position="20"/>
        <end position="34"/>
    </location>
</feature>
<dbReference type="AlphaFoldDB" id="A0A821Q8J2"/>
<reference evidence="2" key="1">
    <citation type="submission" date="2021-02" db="EMBL/GenBank/DDBJ databases">
        <authorList>
            <person name="Steward A R."/>
        </authorList>
    </citation>
    <scope>NUCLEOTIDE SEQUENCE</scope>
</reference>
<feature type="region of interest" description="Disordered" evidence="1">
    <location>
        <begin position="1"/>
        <end position="34"/>
    </location>
</feature>
<accession>A0A821Q8J2</accession>
<feature type="compositionally biased region" description="Polar residues" evidence="1">
    <location>
        <begin position="93"/>
        <end position="104"/>
    </location>
</feature>
<feature type="region of interest" description="Disordered" evidence="1">
    <location>
        <begin position="93"/>
        <end position="114"/>
    </location>
</feature>
<proteinExistence type="predicted"/>
<sequence length="114" mass="13789">MAKKERLTPAERRRRYREKRKNDPEKAAEIKRKDLERYHARKKLVAEMSIQEHRMKKRIWQEANKRRRMKKIMLLLNTPGPSSLPEILRMTPSATLTPSEVSTRSLRERKKVKR</sequence>
<protein>
    <submittedName>
        <fullName evidence="2">Uncharacterized protein</fullName>
    </submittedName>
</protein>
<dbReference type="OrthoDB" id="6931879at2759"/>
<name>A0A821Q8J2_9NEOP</name>
<evidence type="ECO:0000313" key="3">
    <source>
        <dbReference type="Proteomes" id="UP000663880"/>
    </source>
</evidence>
<organism evidence="2 3">
    <name type="scientific">Pieris macdunnoughi</name>
    <dbReference type="NCBI Taxonomy" id="345717"/>
    <lineage>
        <taxon>Eukaryota</taxon>
        <taxon>Metazoa</taxon>
        <taxon>Ecdysozoa</taxon>
        <taxon>Arthropoda</taxon>
        <taxon>Hexapoda</taxon>
        <taxon>Insecta</taxon>
        <taxon>Pterygota</taxon>
        <taxon>Neoptera</taxon>
        <taxon>Endopterygota</taxon>
        <taxon>Lepidoptera</taxon>
        <taxon>Glossata</taxon>
        <taxon>Ditrysia</taxon>
        <taxon>Papilionoidea</taxon>
        <taxon>Pieridae</taxon>
        <taxon>Pierinae</taxon>
        <taxon>Pieris</taxon>
    </lineage>
</organism>
<gene>
    <name evidence="2" type="ORF">PMACD_LOCUS4518</name>
</gene>
<dbReference type="Proteomes" id="UP000663880">
    <property type="component" value="Unassembled WGS sequence"/>
</dbReference>
<keyword evidence="3" id="KW-1185">Reference proteome</keyword>
<evidence type="ECO:0000256" key="1">
    <source>
        <dbReference type="SAM" id="MobiDB-lite"/>
    </source>
</evidence>
<feature type="compositionally biased region" description="Basic and acidic residues" evidence="1">
    <location>
        <begin position="1"/>
        <end position="11"/>
    </location>
</feature>
<comment type="caution">
    <text evidence="2">The sequence shown here is derived from an EMBL/GenBank/DDBJ whole genome shotgun (WGS) entry which is preliminary data.</text>
</comment>
<evidence type="ECO:0000313" key="2">
    <source>
        <dbReference type="EMBL" id="CAF4819668.1"/>
    </source>
</evidence>
<dbReference type="EMBL" id="CAJOBZ010000008">
    <property type="protein sequence ID" value="CAF4819668.1"/>
    <property type="molecule type" value="Genomic_DNA"/>
</dbReference>